<dbReference type="OMA" id="NDWDQDQ"/>
<reference evidence="15" key="1">
    <citation type="journal article" date="2014" name="Science">
        <title>The coffee genome provides insight into the convergent evolution of caffeine biosynthesis.</title>
        <authorList>
            <person name="Denoeud F."/>
            <person name="Carretero-Paulet L."/>
            <person name="Dereeper A."/>
            <person name="Droc G."/>
            <person name="Guyot R."/>
            <person name="Pietrella M."/>
            <person name="Zheng C."/>
            <person name="Alberti A."/>
            <person name="Anthony F."/>
            <person name="Aprea G."/>
            <person name="Aury J.M."/>
            <person name="Bento P."/>
            <person name="Bernard M."/>
            <person name="Bocs S."/>
            <person name="Campa C."/>
            <person name="Cenci A."/>
            <person name="Combes M.C."/>
            <person name="Crouzillat D."/>
            <person name="Da Silva C."/>
            <person name="Daddiego L."/>
            <person name="De Bellis F."/>
            <person name="Dussert S."/>
            <person name="Garsmeur O."/>
            <person name="Gayraud T."/>
            <person name="Guignon V."/>
            <person name="Jahn K."/>
            <person name="Jamilloux V."/>
            <person name="Joet T."/>
            <person name="Labadie K."/>
            <person name="Lan T."/>
            <person name="Leclercq J."/>
            <person name="Lepelley M."/>
            <person name="Leroy T."/>
            <person name="Li L.T."/>
            <person name="Librado P."/>
            <person name="Lopez L."/>
            <person name="Munoz A."/>
            <person name="Noel B."/>
            <person name="Pallavicini A."/>
            <person name="Perrotta G."/>
            <person name="Poncet V."/>
            <person name="Pot D."/>
            <person name="Priyono X."/>
            <person name="Rigoreau M."/>
            <person name="Rouard M."/>
            <person name="Rozas J."/>
            <person name="Tranchant-Dubreuil C."/>
            <person name="VanBuren R."/>
            <person name="Zhang Q."/>
            <person name="Andrade A.C."/>
            <person name="Argout X."/>
            <person name="Bertrand B."/>
            <person name="de Kochko A."/>
            <person name="Graziosi G."/>
            <person name="Henry R.J."/>
            <person name="Jayarama X."/>
            <person name="Ming R."/>
            <person name="Nagai C."/>
            <person name="Rounsley S."/>
            <person name="Sankoff D."/>
            <person name="Giuliano G."/>
            <person name="Albert V.A."/>
            <person name="Wincker P."/>
            <person name="Lashermes P."/>
        </authorList>
    </citation>
    <scope>NUCLEOTIDE SEQUENCE [LARGE SCALE GENOMIC DNA]</scope>
    <source>
        <strain evidence="15">cv. DH200-94</strain>
    </source>
</reference>
<dbReference type="PANTHER" id="PTHR45418">
    <property type="entry name" value="CANCER/TESTIS ANTIGEN 55"/>
    <property type="match status" value="1"/>
</dbReference>
<evidence type="ECO:0000256" key="3">
    <source>
        <dbReference type="ARBA" id="ARBA00012552"/>
    </source>
</evidence>
<dbReference type="Pfam" id="PF21634">
    <property type="entry name" value="MOV-10_beta-barrel"/>
    <property type="match status" value="1"/>
</dbReference>
<dbReference type="Gene3D" id="2.40.30.270">
    <property type="match status" value="1"/>
</dbReference>
<comment type="similarity">
    <text evidence="2">Belongs to the DNA2/NAM7 helicase family. SDE3 subfamily.</text>
</comment>
<keyword evidence="7" id="KW-0347">Helicase</keyword>
<evidence type="ECO:0000256" key="2">
    <source>
        <dbReference type="ARBA" id="ARBA00005601"/>
    </source>
</evidence>
<keyword evidence="9" id="KW-0943">RNA-mediated gene silencing</keyword>
<evidence type="ECO:0000313" key="14">
    <source>
        <dbReference type="EMBL" id="CDO99085.1"/>
    </source>
</evidence>
<proteinExistence type="inferred from homology"/>
<organism evidence="14 15">
    <name type="scientific">Coffea canephora</name>
    <name type="common">Robusta coffee</name>
    <dbReference type="NCBI Taxonomy" id="49390"/>
    <lineage>
        <taxon>Eukaryota</taxon>
        <taxon>Viridiplantae</taxon>
        <taxon>Streptophyta</taxon>
        <taxon>Embryophyta</taxon>
        <taxon>Tracheophyta</taxon>
        <taxon>Spermatophyta</taxon>
        <taxon>Magnoliopsida</taxon>
        <taxon>eudicotyledons</taxon>
        <taxon>Gunneridae</taxon>
        <taxon>Pentapetalae</taxon>
        <taxon>asterids</taxon>
        <taxon>lamiids</taxon>
        <taxon>Gentianales</taxon>
        <taxon>Rubiaceae</taxon>
        <taxon>Ixoroideae</taxon>
        <taxon>Gardenieae complex</taxon>
        <taxon>Bertiereae - Coffeeae clade</taxon>
        <taxon>Coffeeae</taxon>
        <taxon>Coffea</taxon>
    </lineage>
</organism>
<dbReference type="CDD" id="cd18038">
    <property type="entry name" value="DEXXQc_Helz-like"/>
    <property type="match status" value="1"/>
</dbReference>
<evidence type="ECO:0000256" key="7">
    <source>
        <dbReference type="ARBA" id="ARBA00022806"/>
    </source>
</evidence>
<keyword evidence="5" id="KW-0547">Nucleotide-binding</keyword>
<dbReference type="Gene3D" id="3.40.50.300">
    <property type="entry name" value="P-loop containing nucleotide triphosphate hydrolases"/>
    <property type="match status" value="3"/>
</dbReference>
<dbReference type="Pfam" id="PF13086">
    <property type="entry name" value="AAA_11"/>
    <property type="match status" value="2"/>
</dbReference>
<name>A0A068TS04_COFCA</name>
<keyword evidence="15" id="KW-1185">Reference proteome</keyword>
<accession>A0A068TS04</accession>
<dbReference type="EC" id="3.6.4.13" evidence="3"/>
<dbReference type="CDD" id="cd18808">
    <property type="entry name" value="SF1_C_Upf1"/>
    <property type="match status" value="1"/>
</dbReference>
<dbReference type="InterPro" id="IPR041679">
    <property type="entry name" value="DNA2/NAM7-like_C"/>
</dbReference>
<dbReference type="GO" id="GO:0005737">
    <property type="term" value="C:cytoplasm"/>
    <property type="evidence" value="ECO:0007669"/>
    <property type="project" value="UniProtKB-SubCell"/>
</dbReference>
<dbReference type="InterPro" id="IPR026122">
    <property type="entry name" value="MOV-10/SDE3_DEXXQ/H-box"/>
</dbReference>
<evidence type="ECO:0000256" key="1">
    <source>
        <dbReference type="ARBA" id="ARBA00004496"/>
    </source>
</evidence>
<feature type="domain" description="DNA2/NAM7 helicase helicase" evidence="11">
    <location>
        <begin position="520"/>
        <end position="592"/>
    </location>
</feature>
<dbReference type="InterPro" id="IPR047187">
    <property type="entry name" value="SF1_C_Upf1"/>
</dbReference>
<comment type="subcellular location">
    <subcellularLocation>
        <location evidence="1">Cytoplasm</location>
    </subcellularLocation>
</comment>
<evidence type="ECO:0000259" key="12">
    <source>
        <dbReference type="Pfam" id="PF13087"/>
    </source>
</evidence>
<dbReference type="InParanoid" id="A0A068TS04"/>
<protein>
    <recommendedName>
        <fullName evidence="3">RNA helicase</fullName>
        <ecNumber evidence="3">3.6.4.13</ecNumber>
    </recommendedName>
</protein>
<gene>
    <name evidence="14" type="ORF">GSCOC_T00026109001</name>
</gene>
<dbReference type="GO" id="GO:0003723">
    <property type="term" value="F:RNA binding"/>
    <property type="evidence" value="ECO:0007669"/>
    <property type="project" value="InterPro"/>
</dbReference>
<evidence type="ECO:0000259" key="13">
    <source>
        <dbReference type="Pfam" id="PF21634"/>
    </source>
</evidence>
<evidence type="ECO:0000256" key="4">
    <source>
        <dbReference type="ARBA" id="ARBA00022490"/>
    </source>
</evidence>
<dbReference type="PhylomeDB" id="A0A068TS04"/>
<evidence type="ECO:0000259" key="11">
    <source>
        <dbReference type="Pfam" id="PF13086"/>
    </source>
</evidence>
<comment type="catalytic activity">
    <reaction evidence="10">
        <text>ATP + H2O = ADP + phosphate + H(+)</text>
        <dbReference type="Rhea" id="RHEA:13065"/>
        <dbReference type="ChEBI" id="CHEBI:15377"/>
        <dbReference type="ChEBI" id="CHEBI:15378"/>
        <dbReference type="ChEBI" id="CHEBI:30616"/>
        <dbReference type="ChEBI" id="CHEBI:43474"/>
        <dbReference type="ChEBI" id="CHEBI:456216"/>
        <dbReference type="EC" id="3.6.4.13"/>
    </reaction>
</comment>
<dbReference type="SUPFAM" id="SSF52540">
    <property type="entry name" value="P-loop containing nucleoside triphosphate hydrolases"/>
    <property type="match status" value="1"/>
</dbReference>
<keyword evidence="6" id="KW-0378">Hydrolase</keyword>
<feature type="domain" description="DNA2/NAM7 helicase helicase" evidence="11">
    <location>
        <begin position="404"/>
        <end position="491"/>
    </location>
</feature>
<evidence type="ECO:0000256" key="8">
    <source>
        <dbReference type="ARBA" id="ARBA00022840"/>
    </source>
</evidence>
<evidence type="ECO:0000256" key="5">
    <source>
        <dbReference type="ARBA" id="ARBA00022741"/>
    </source>
</evidence>
<dbReference type="STRING" id="49390.A0A068TS04"/>
<feature type="domain" description="DNA2/NAM7 helicase-like C-terminal" evidence="12">
    <location>
        <begin position="600"/>
        <end position="804"/>
    </location>
</feature>
<evidence type="ECO:0000256" key="6">
    <source>
        <dbReference type="ARBA" id="ARBA00022801"/>
    </source>
</evidence>
<evidence type="ECO:0000256" key="10">
    <source>
        <dbReference type="ARBA" id="ARBA00047984"/>
    </source>
</evidence>
<keyword evidence="8" id="KW-0067">ATP-binding</keyword>
<evidence type="ECO:0000256" key="9">
    <source>
        <dbReference type="ARBA" id="ARBA00023158"/>
    </source>
</evidence>
<dbReference type="InterPro" id="IPR049080">
    <property type="entry name" value="MOV-10-like_beta-barrel"/>
</dbReference>
<dbReference type="InterPro" id="IPR027417">
    <property type="entry name" value="P-loop_NTPase"/>
</dbReference>
<dbReference type="FunFam" id="3.40.50.300:FF:001295">
    <property type="entry name" value="Probable RNA helicase SDE3"/>
    <property type="match status" value="1"/>
</dbReference>
<dbReference type="GO" id="GO:0009616">
    <property type="term" value="P:RNAi-mediated antiviral immune response"/>
    <property type="evidence" value="ECO:0007669"/>
    <property type="project" value="EnsemblPlants"/>
</dbReference>
<evidence type="ECO:0000313" key="15">
    <source>
        <dbReference type="Proteomes" id="UP000295252"/>
    </source>
</evidence>
<dbReference type="GO" id="GO:0005524">
    <property type="term" value="F:ATP binding"/>
    <property type="evidence" value="ECO:0007669"/>
    <property type="project" value="UniProtKB-KW"/>
</dbReference>
<dbReference type="Gramene" id="CDO99085">
    <property type="protein sequence ID" value="CDO99085"/>
    <property type="gene ID" value="GSCOC_T00026109001"/>
</dbReference>
<dbReference type="AlphaFoldDB" id="A0A068TS04"/>
<sequence length="919" mass="104091">MDSVGHKSDDEYSVIWDKGDIGFIDLDNCKSVCSYNPAEESDLVTISVPFPLVEGKPQSGLVGETIVDSITIENKTSAPVDLWSVKIYDSKPEDSFTISLMKPPTATSDAQYVQEFLESFSLEDRVLQPGQTLTIWLSCKPKGIGLHTSAVHFSVGDDTIERLVFVMAEDKVSQFLASNRPFNRIRKKKHSVTKVFSAEPFIGGSRPIRSPNRGFRYRLHAYPVPQHIRNSIEQQQIPDALGDGLTKENYFSYFQTLLALEEIKMEEDMRDFDMESVTMTSKGFQFLCLSVPGLAERRPSLVYGDCVFARPSSVHATNTPPYQGYIYRVEAEEVYLRFRDDFHSDHRPGNLYDVQFTYNRTRVRMLYQAIKAAETLEMELLFPSVSHQARLIQPTSLVPISCMLNPEQSSTIEMILGCRGGSPYVIHGPPGTGKTMTLIEAILQLYAKRKHNRILVCAPSNSAADYILEKLITEEAVQILKNDIFRLNATTRLIEDVDQNYKDFCCIEDAVFRCPILSRLRQYRIIVSTYTSASLLYAEGIKRGHFSHIFLDEAGQASEPETMVTLAHLYQKKTVVVLAGDPKQLGPVIYSKIAESYGLGRSYLERLFECQLYNDGNRSYITKLVRNYRSHPKILYLPSTLFYGGDLISCKENDGNFILPLLDLLPDQNFPLLFFGIQGCDEREGSNPSWFNRIEASKVVDIIIHLIDDKGLHEEDIGVITPYRQQVLKIRNALESFNKTKIKIGSVEQFQGQERQVIIVSTVRSTIKHNEFDKIHYLGFLSSPRRFNVAITRARSLLILVGNPHILCKDGHWNKLLWYCSDNDSYKGCFLPGKEEDVKEQTVPVNFDGEYSAFQPSGDVEWGEIVQPSGDVEGEQPGEVGCSGNLQPSRAVEWGHNYFNTEEIPKPVTDEAEWSDGWK</sequence>
<dbReference type="OrthoDB" id="6513042at2759"/>
<dbReference type="EMBL" id="HG739087">
    <property type="protein sequence ID" value="CDO99085.1"/>
    <property type="molecule type" value="Genomic_DNA"/>
</dbReference>
<dbReference type="InterPro" id="IPR041677">
    <property type="entry name" value="DNA2/NAM7_AAA_11"/>
</dbReference>
<dbReference type="PANTHER" id="PTHR45418:SF1">
    <property type="entry name" value="CANCER_TESTIS ANTIGEN 55"/>
    <property type="match status" value="1"/>
</dbReference>
<keyword evidence="4" id="KW-0963">Cytoplasm</keyword>
<dbReference type="GO" id="GO:0032574">
    <property type="term" value="F:5'-3' RNA helicase activity"/>
    <property type="evidence" value="ECO:0007669"/>
    <property type="project" value="InterPro"/>
</dbReference>
<dbReference type="GO" id="GO:0016787">
    <property type="term" value="F:hydrolase activity"/>
    <property type="evidence" value="ECO:0007669"/>
    <property type="project" value="UniProtKB-KW"/>
</dbReference>
<dbReference type="Pfam" id="PF13087">
    <property type="entry name" value="AAA_12"/>
    <property type="match status" value="1"/>
</dbReference>
<dbReference type="FunCoup" id="A0A068TS04">
    <property type="interactions" value="1726"/>
</dbReference>
<dbReference type="FunFam" id="3.40.50.300:FF:001468">
    <property type="entry name" value="Probable RNA helicase SDE3"/>
    <property type="match status" value="1"/>
</dbReference>
<dbReference type="Proteomes" id="UP000295252">
    <property type="component" value="Chromosome V"/>
</dbReference>
<feature type="domain" description="Helicase MOV-10-like beta-barrel" evidence="13">
    <location>
        <begin position="273"/>
        <end position="356"/>
    </location>
</feature>